<evidence type="ECO:0000313" key="3">
    <source>
        <dbReference type="Proteomes" id="UP000218824"/>
    </source>
</evidence>
<feature type="transmembrane region" description="Helical" evidence="1">
    <location>
        <begin position="34"/>
        <end position="55"/>
    </location>
</feature>
<dbReference type="Proteomes" id="UP000218824">
    <property type="component" value="Chromosome"/>
</dbReference>
<dbReference type="GeneID" id="83065318"/>
<sequence>METAVVAMTPEERERLRPMSEACERVEPGGAGEWLLHVAVAAIYVSFALILAWIVTHIVRDVAGATGWGAGFWRAAPWLGAAAVALGAIAVRRTFARDARAHLLRALGPYRADAEAALVREQRYRVLECRAVREPDEGGRIYLLRTHDGRCLVVFDHASFDLAESGADPATSPLRPAREAILRWAPQSELLLGLRFEGEPFARCELEPLDHPVPDWSHDARLWEHDWAEVERRLR</sequence>
<dbReference type="RefSeq" id="WP_145960127.1">
    <property type="nucleotide sequence ID" value="NZ_AP014940.1"/>
</dbReference>
<protein>
    <submittedName>
        <fullName evidence="2">Uncharacterized protein</fullName>
    </submittedName>
</protein>
<name>A0AAU9B3K6_LYSEN</name>
<feature type="transmembrane region" description="Helical" evidence="1">
    <location>
        <begin position="75"/>
        <end position="95"/>
    </location>
</feature>
<dbReference type="EMBL" id="AP014940">
    <property type="protein sequence ID" value="BAV98996.1"/>
    <property type="molecule type" value="Genomic_DNA"/>
</dbReference>
<keyword evidence="1" id="KW-0812">Transmembrane</keyword>
<accession>A0AAU9B3K6</accession>
<evidence type="ECO:0000313" key="2">
    <source>
        <dbReference type="EMBL" id="BAV98996.1"/>
    </source>
</evidence>
<evidence type="ECO:0000256" key="1">
    <source>
        <dbReference type="SAM" id="Phobius"/>
    </source>
</evidence>
<dbReference type="AlphaFoldDB" id="A0AAU9B3K6"/>
<organism evidence="2 3">
    <name type="scientific">Lysobacter enzymogenes</name>
    <dbReference type="NCBI Taxonomy" id="69"/>
    <lineage>
        <taxon>Bacteria</taxon>
        <taxon>Pseudomonadati</taxon>
        <taxon>Pseudomonadota</taxon>
        <taxon>Gammaproteobacteria</taxon>
        <taxon>Lysobacterales</taxon>
        <taxon>Lysobacteraceae</taxon>
        <taxon>Lysobacter</taxon>
    </lineage>
</organism>
<dbReference type="KEGG" id="lem:LEN_3509"/>
<proteinExistence type="predicted"/>
<gene>
    <name evidence="2" type="ORF">LEN_3509</name>
</gene>
<reference evidence="2 3" key="1">
    <citation type="journal article" date="2017" name="DNA Res.">
        <title>Complete genome sequence and expression profile of the commercial lytic enzyme producer Lysobacter enzymogenes M497-1.</title>
        <authorList>
            <person name="Takami H."/>
            <person name="Toyoda A."/>
            <person name="Uchiyama I."/>
            <person name="Itoh T."/>
            <person name="Takaki Y."/>
            <person name="Arai W."/>
            <person name="Nishi S."/>
            <person name="Kawai M."/>
            <person name="Shinya K."/>
            <person name="Ikeda H."/>
        </authorList>
    </citation>
    <scope>NUCLEOTIDE SEQUENCE [LARGE SCALE GENOMIC DNA]</scope>
    <source>
        <strain evidence="2 3">M497-1</strain>
    </source>
</reference>
<keyword evidence="1" id="KW-1133">Transmembrane helix</keyword>
<keyword evidence="1" id="KW-0472">Membrane</keyword>